<name>A0ABQ5V564_9PROT</name>
<dbReference type="EMBL" id="BSNK01000001">
    <property type="protein sequence ID" value="GLQ22681.1"/>
    <property type="molecule type" value="Genomic_DNA"/>
</dbReference>
<feature type="transmembrane region" description="Helical" evidence="1">
    <location>
        <begin position="60"/>
        <end position="77"/>
    </location>
</feature>
<feature type="transmembrane region" description="Helical" evidence="1">
    <location>
        <begin position="98"/>
        <end position="120"/>
    </location>
</feature>
<evidence type="ECO:0000256" key="1">
    <source>
        <dbReference type="SAM" id="Phobius"/>
    </source>
</evidence>
<evidence type="ECO:0000313" key="2">
    <source>
        <dbReference type="EMBL" id="GLQ22681.1"/>
    </source>
</evidence>
<reference evidence="2" key="2">
    <citation type="submission" date="2023-01" db="EMBL/GenBank/DDBJ databases">
        <title>Draft genome sequence of Algimonas ampicilliniresistens strain NBRC 108219.</title>
        <authorList>
            <person name="Sun Q."/>
            <person name="Mori K."/>
        </authorList>
    </citation>
    <scope>NUCLEOTIDE SEQUENCE</scope>
    <source>
        <strain evidence="2">NBRC 108219</strain>
    </source>
</reference>
<dbReference type="RefSeq" id="WP_284387286.1">
    <property type="nucleotide sequence ID" value="NZ_BSNK01000001.1"/>
</dbReference>
<feature type="transmembrane region" description="Helical" evidence="1">
    <location>
        <begin position="126"/>
        <end position="147"/>
    </location>
</feature>
<keyword evidence="1" id="KW-0812">Transmembrane</keyword>
<protein>
    <submittedName>
        <fullName evidence="2">Uncharacterized protein</fullName>
    </submittedName>
</protein>
<organism evidence="2 3">
    <name type="scientific">Algimonas ampicilliniresistens</name>
    <dbReference type="NCBI Taxonomy" id="1298735"/>
    <lineage>
        <taxon>Bacteria</taxon>
        <taxon>Pseudomonadati</taxon>
        <taxon>Pseudomonadota</taxon>
        <taxon>Alphaproteobacteria</taxon>
        <taxon>Maricaulales</taxon>
        <taxon>Robiginitomaculaceae</taxon>
        <taxon>Algimonas</taxon>
    </lineage>
</organism>
<proteinExistence type="predicted"/>
<evidence type="ECO:0000313" key="3">
    <source>
        <dbReference type="Proteomes" id="UP001161391"/>
    </source>
</evidence>
<keyword evidence="1" id="KW-0472">Membrane</keyword>
<gene>
    <name evidence="2" type="ORF">GCM10007853_05550</name>
</gene>
<comment type="caution">
    <text evidence="2">The sequence shown here is derived from an EMBL/GenBank/DDBJ whole genome shotgun (WGS) entry which is preliminary data.</text>
</comment>
<keyword evidence="3" id="KW-1185">Reference proteome</keyword>
<reference evidence="2" key="1">
    <citation type="journal article" date="2014" name="Int. J. Syst. Evol. Microbiol.">
        <title>Complete genome of a new Firmicutes species belonging to the dominant human colonic microbiota ('Ruminococcus bicirculans') reveals two chromosomes and a selective capacity to utilize plant glucans.</title>
        <authorList>
            <consortium name="NISC Comparative Sequencing Program"/>
            <person name="Wegmann U."/>
            <person name="Louis P."/>
            <person name="Goesmann A."/>
            <person name="Henrissat B."/>
            <person name="Duncan S.H."/>
            <person name="Flint H.J."/>
        </authorList>
    </citation>
    <scope>NUCLEOTIDE SEQUENCE</scope>
    <source>
        <strain evidence="2">NBRC 108219</strain>
    </source>
</reference>
<feature type="transmembrane region" description="Helical" evidence="1">
    <location>
        <begin position="154"/>
        <end position="174"/>
    </location>
</feature>
<sequence length="210" mass="23184">MTLDPKTAEADLAFMRALVEDDGSHSRDFGLIYMFAGVLYGLQCFANWALMVSATEVSPLIWMAVGWGPTVLFIIVISHNSWKNRADPYGSGTTKRAVGAAFTGAGIANLILALIFGWVAYQKRDWSIWLLFPVVVCALQGAIWFATAILRRHFWYGVTAIGWFVSAMGLGVLVDQTLDYILVLGLALFAWMALPGFLILRSTQQRTSKP</sequence>
<feature type="transmembrane region" description="Helical" evidence="1">
    <location>
        <begin position="31"/>
        <end position="54"/>
    </location>
</feature>
<keyword evidence="1" id="KW-1133">Transmembrane helix</keyword>
<feature type="transmembrane region" description="Helical" evidence="1">
    <location>
        <begin position="180"/>
        <end position="200"/>
    </location>
</feature>
<accession>A0ABQ5V564</accession>
<dbReference type="Proteomes" id="UP001161391">
    <property type="component" value="Unassembled WGS sequence"/>
</dbReference>